<sequence length="176" mass="19560">MAYFVASIIAVTSAMIIILTRYEADDSTIKAELEEMRVMFELVDGYVNTYIQAGESLSTLSFNFLNKNGFLLEGSTVEGTGFASTVKHPNKDDVVWQIIPTKDHENNSYSLMVNMSGNAALMSKARFSESFIGREFCEKALFGKVNYIFNTHDTTNKVFTGTGTNSDGFLVCEVHK</sequence>
<keyword evidence="2" id="KW-1185">Reference proteome</keyword>
<reference evidence="1" key="1">
    <citation type="submission" date="2022-07" db="EMBL/GenBank/DDBJ databases">
        <title>Arcobacter roscoffensis sp. nov., a marine bacterium isolated from coastal seawater collected from Roscoff, France.</title>
        <authorList>
            <person name="Pascual J."/>
            <person name="Lepeaux C."/>
            <person name="Methner A."/>
            <person name="Overmann J."/>
        </authorList>
    </citation>
    <scope>NUCLEOTIDE SEQUENCE</scope>
    <source>
        <strain evidence="1">ARW1-2F2</strain>
    </source>
</reference>
<gene>
    <name evidence="1" type="ORF">NJU99_00780</name>
</gene>
<accession>A0ABY5E521</accession>
<dbReference type="RefSeq" id="WP_254576836.1">
    <property type="nucleotide sequence ID" value="NZ_CP100595.1"/>
</dbReference>
<proteinExistence type="predicted"/>
<protein>
    <submittedName>
        <fullName evidence="1">Uncharacterized protein</fullName>
    </submittedName>
</protein>
<evidence type="ECO:0000313" key="1">
    <source>
        <dbReference type="EMBL" id="UTJ06657.1"/>
    </source>
</evidence>
<evidence type="ECO:0000313" key="2">
    <source>
        <dbReference type="Proteomes" id="UP001060012"/>
    </source>
</evidence>
<organism evidence="1 2">
    <name type="scientific">Arcobacter roscoffensis</name>
    <dbReference type="NCBI Taxonomy" id="2961520"/>
    <lineage>
        <taxon>Bacteria</taxon>
        <taxon>Pseudomonadati</taxon>
        <taxon>Campylobacterota</taxon>
        <taxon>Epsilonproteobacteria</taxon>
        <taxon>Campylobacterales</taxon>
        <taxon>Arcobacteraceae</taxon>
        <taxon>Arcobacter</taxon>
    </lineage>
</organism>
<dbReference type="EMBL" id="CP100595">
    <property type="protein sequence ID" value="UTJ06657.1"/>
    <property type="molecule type" value="Genomic_DNA"/>
</dbReference>
<name>A0ABY5E521_9BACT</name>
<dbReference type="Proteomes" id="UP001060012">
    <property type="component" value="Chromosome"/>
</dbReference>